<evidence type="ECO:0000313" key="3">
    <source>
        <dbReference type="Proteomes" id="UP000828390"/>
    </source>
</evidence>
<accession>A0A9D4FJK5</accession>
<feature type="region of interest" description="Disordered" evidence="1">
    <location>
        <begin position="1"/>
        <end position="32"/>
    </location>
</feature>
<feature type="compositionally biased region" description="Low complexity" evidence="1">
    <location>
        <begin position="12"/>
        <end position="32"/>
    </location>
</feature>
<dbReference type="Proteomes" id="UP000828390">
    <property type="component" value="Unassembled WGS sequence"/>
</dbReference>
<evidence type="ECO:0000256" key="1">
    <source>
        <dbReference type="SAM" id="MobiDB-lite"/>
    </source>
</evidence>
<reference evidence="2" key="1">
    <citation type="journal article" date="2019" name="bioRxiv">
        <title>The Genome of the Zebra Mussel, Dreissena polymorpha: A Resource for Invasive Species Research.</title>
        <authorList>
            <person name="McCartney M.A."/>
            <person name="Auch B."/>
            <person name="Kono T."/>
            <person name="Mallez S."/>
            <person name="Zhang Y."/>
            <person name="Obille A."/>
            <person name="Becker A."/>
            <person name="Abrahante J.E."/>
            <person name="Garbe J."/>
            <person name="Badalamenti J.P."/>
            <person name="Herman A."/>
            <person name="Mangelson H."/>
            <person name="Liachko I."/>
            <person name="Sullivan S."/>
            <person name="Sone E.D."/>
            <person name="Koren S."/>
            <person name="Silverstein K.A.T."/>
            <person name="Beckman K.B."/>
            <person name="Gohl D.M."/>
        </authorList>
    </citation>
    <scope>NUCLEOTIDE SEQUENCE</scope>
    <source>
        <strain evidence="2">Duluth1</strain>
        <tissue evidence="2">Whole animal</tissue>
    </source>
</reference>
<proteinExistence type="predicted"/>
<keyword evidence="3" id="KW-1185">Reference proteome</keyword>
<sequence>MQRWPDRADCGQAAQSASPPSTVSTSPSQSPPYLAWFGHVTRHDSVQDCSPGHARGKLTSRLSEE</sequence>
<evidence type="ECO:0000313" key="2">
    <source>
        <dbReference type="EMBL" id="KAH3797670.1"/>
    </source>
</evidence>
<reference evidence="2" key="2">
    <citation type="submission" date="2020-11" db="EMBL/GenBank/DDBJ databases">
        <authorList>
            <person name="McCartney M.A."/>
            <person name="Auch B."/>
            <person name="Kono T."/>
            <person name="Mallez S."/>
            <person name="Becker A."/>
            <person name="Gohl D.M."/>
            <person name="Silverstein K.A.T."/>
            <person name="Koren S."/>
            <person name="Bechman K.B."/>
            <person name="Herman A."/>
            <person name="Abrahante J.E."/>
            <person name="Garbe J."/>
        </authorList>
    </citation>
    <scope>NUCLEOTIDE SEQUENCE</scope>
    <source>
        <strain evidence="2">Duluth1</strain>
        <tissue evidence="2">Whole animal</tissue>
    </source>
</reference>
<dbReference type="AlphaFoldDB" id="A0A9D4FJK5"/>
<protein>
    <submittedName>
        <fullName evidence="2">Uncharacterized protein</fullName>
    </submittedName>
</protein>
<name>A0A9D4FJK5_DREPO</name>
<feature type="region of interest" description="Disordered" evidence="1">
    <location>
        <begin position="45"/>
        <end position="65"/>
    </location>
</feature>
<gene>
    <name evidence="2" type="ORF">DPMN_151255</name>
</gene>
<organism evidence="2 3">
    <name type="scientific">Dreissena polymorpha</name>
    <name type="common">Zebra mussel</name>
    <name type="synonym">Mytilus polymorpha</name>
    <dbReference type="NCBI Taxonomy" id="45954"/>
    <lineage>
        <taxon>Eukaryota</taxon>
        <taxon>Metazoa</taxon>
        <taxon>Spiralia</taxon>
        <taxon>Lophotrochozoa</taxon>
        <taxon>Mollusca</taxon>
        <taxon>Bivalvia</taxon>
        <taxon>Autobranchia</taxon>
        <taxon>Heteroconchia</taxon>
        <taxon>Euheterodonta</taxon>
        <taxon>Imparidentia</taxon>
        <taxon>Neoheterodontei</taxon>
        <taxon>Myida</taxon>
        <taxon>Dreissenoidea</taxon>
        <taxon>Dreissenidae</taxon>
        <taxon>Dreissena</taxon>
    </lineage>
</organism>
<comment type="caution">
    <text evidence="2">The sequence shown here is derived from an EMBL/GenBank/DDBJ whole genome shotgun (WGS) entry which is preliminary data.</text>
</comment>
<dbReference type="EMBL" id="JAIWYP010000007">
    <property type="protein sequence ID" value="KAH3797670.1"/>
    <property type="molecule type" value="Genomic_DNA"/>
</dbReference>